<comment type="domain">
    <text evidence="10">The DHHC domain is required for palmitoyltransferase activity.</text>
</comment>
<evidence type="ECO:0000256" key="8">
    <source>
        <dbReference type="ARBA" id="ARBA00023315"/>
    </source>
</evidence>
<evidence type="ECO:0000256" key="6">
    <source>
        <dbReference type="ARBA" id="ARBA00023139"/>
    </source>
</evidence>
<gene>
    <name evidence="12" type="primary">NCAS0E01300</name>
    <name evidence="12" type="ordered locus">NCAS_0E01300</name>
</gene>
<dbReference type="AlphaFoldDB" id="G0VFD4"/>
<dbReference type="OMA" id="YTYFKVI"/>
<reference key="2">
    <citation type="submission" date="2011-08" db="EMBL/GenBank/DDBJ databases">
        <title>Genome sequence of Naumovozyma castellii.</title>
        <authorList>
            <person name="Gordon J.L."/>
            <person name="Armisen D."/>
            <person name="Proux-Wera E."/>
            <person name="OhEigeartaigh S.S."/>
            <person name="Byrne K.P."/>
            <person name="Wolfe K.H."/>
        </authorList>
    </citation>
    <scope>NUCLEOTIDE SEQUENCE</scope>
    <source>
        <strain>Type strain:CBS 4309</strain>
    </source>
</reference>
<dbReference type="EC" id="2.3.1.225" evidence="10"/>
<keyword evidence="6" id="KW-0564">Palmitate</keyword>
<feature type="transmembrane region" description="Helical" evidence="10">
    <location>
        <begin position="182"/>
        <end position="210"/>
    </location>
</feature>
<name>G0VFD4_NAUCA</name>
<evidence type="ECO:0000313" key="12">
    <source>
        <dbReference type="EMBL" id="CCC70200.1"/>
    </source>
</evidence>
<feature type="transmembrane region" description="Helical" evidence="10">
    <location>
        <begin position="29"/>
        <end position="50"/>
    </location>
</feature>
<dbReference type="GO" id="GO:0019706">
    <property type="term" value="F:protein-cysteine S-palmitoyltransferase activity"/>
    <property type="evidence" value="ECO:0007669"/>
    <property type="project" value="UniProtKB-EC"/>
</dbReference>
<evidence type="ECO:0000256" key="5">
    <source>
        <dbReference type="ARBA" id="ARBA00023136"/>
    </source>
</evidence>
<keyword evidence="4 10" id="KW-1133">Transmembrane helix</keyword>
<evidence type="ECO:0000256" key="2">
    <source>
        <dbReference type="ARBA" id="ARBA00022679"/>
    </source>
</evidence>
<evidence type="ECO:0000256" key="10">
    <source>
        <dbReference type="RuleBase" id="RU079119"/>
    </source>
</evidence>
<evidence type="ECO:0000256" key="3">
    <source>
        <dbReference type="ARBA" id="ARBA00022692"/>
    </source>
</evidence>
<dbReference type="HOGENOM" id="CLU_027721_0_0_1"/>
<dbReference type="FunCoup" id="G0VFD4">
    <property type="interactions" value="478"/>
</dbReference>
<dbReference type="Proteomes" id="UP000001640">
    <property type="component" value="Chromosome 5"/>
</dbReference>
<sequence length="327" mass="38568">MITTLFPRCLTTSIYIWTAYVTILHVNTIPSILVLTPILILATIGIFAYFRVVSTGPGTPSNFPDLRVYNLEDAKRGIELPPEYIAKRSFTLKKDGRYRLCQTCQVWKPDRCHHCSTCDKCILKMDHHCPWFAECIGFENQKYFVQFLIYCTAYSIVVLFFTSCELHYWFSGKQYEDELIDLMLLTVWILAIVITVSLIFFSSFSIYQLLKNQTTIEMYGMKREKRDLELLRGLEDAEVDNIFDLGSRRRNWESVMGESYMEWIFPIMTYRRVRNKHSKDEHGLYFDIRMDNRNHLLESADLQNRLLRRVTPRPSMETTEPLTNSFD</sequence>
<reference evidence="12 13" key="1">
    <citation type="journal article" date="2011" name="Proc. Natl. Acad. Sci. U.S.A.">
        <title>Evolutionary erosion of yeast sex chromosomes by mating-type switching accidents.</title>
        <authorList>
            <person name="Gordon J.L."/>
            <person name="Armisen D."/>
            <person name="Proux-Wera E."/>
            <person name="Oheigeartaigh S.S."/>
            <person name="Byrne K.P."/>
            <person name="Wolfe K.H."/>
        </authorList>
    </citation>
    <scope>NUCLEOTIDE SEQUENCE [LARGE SCALE GENOMIC DNA]</scope>
    <source>
        <strain evidence="13">ATCC 76901 / BCRC 22586 / CBS 4309 / NBRC 1992 / NRRL Y-12630</strain>
    </source>
</reference>
<comment type="subcellular location">
    <subcellularLocation>
        <location evidence="1">Membrane</location>
        <topology evidence="1">Multi-pass membrane protein</topology>
    </subcellularLocation>
</comment>
<dbReference type="InterPro" id="IPR001594">
    <property type="entry name" value="Palmitoyltrfase_DHHC"/>
</dbReference>
<evidence type="ECO:0000256" key="7">
    <source>
        <dbReference type="ARBA" id="ARBA00023288"/>
    </source>
</evidence>
<dbReference type="PANTHER" id="PTHR12246">
    <property type="entry name" value="PALMITOYLTRANSFERASE ZDHHC16"/>
    <property type="match status" value="1"/>
</dbReference>
<evidence type="ECO:0000256" key="4">
    <source>
        <dbReference type="ARBA" id="ARBA00022989"/>
    </source>
</evidence>
<dbReference type="GO" id="GO:0000329">
    <property type="term" value="C:fungal-type vacuole membrane"/>
    <property type="evidence" value="ECO:0007669"/>
    <property type="project" value="EnsemblFungi"/>
</dbReference>
<keyword evidence="8 10" id="KW-0012">Acyltransferase</keyword>
<evidence type="ECO:0000256" key="1">
    <source>
        <dbReference type="ARBA" id="ARBA00004141"/>
    </source>
</evidence>
<dbReference type="eggNOG" id="KOG1315">
    <property type="taxonomic scope" value="Eukaryota"/>
</dbReference>
<organism evidence="12 13">
    <name type="scientific">Naumovozyma castellii</name>
    <name type="common">Yeast</name>
    <name type="synonym">Saccharomyces castellii</name>
    <dbReference type="NCBI Taxonomy" id="27288"/>
    <lineage>
        <taxon>Eukaryota</taxon>
        <taxon>Fungi</taxon>
        <taxon>Dikarya</taxon>
        <taxon>Ascomycota</taxon>
        <taxon>Saccharomycotina</taxon>
        <taxon>Saccharomycetes</taxon>
        <taxon>Saccharomycetales</taxon>
        <taxon>Saccharomycetaceae</taxon>
        <taxon>Naumovozyma</taxon>
    </lineage>
</organism>
<proteinExistence type="inferred from homology"/>
<comment type="similarity">
    <text evidence="10">Belongs to the DHHC palmitoyltransferase family.</text>
</comment>
<evidence type="ECO:0000313" key="13">
    <source>
        <dbReference type="Proteomes" id="UP000001640"/>
    </source>
</evidence>
<dbReference type="GeneID" id="96903832"/>
<feature type="transmembrane region" description="Helical" evidence="10">
    <location>
        <begin position="147"/>
        <end position="170"/>
    </location>
</feature>
<dbReference type="KEGG" id="ncs:NCAS_0E01300"/>
<keyword evidence="5 10" id="KW-0472">Membrane</keyword>
<evidence type="ECO:0000259" key="11">
    <source>
        <dbReference type="Pfam" id="PF01529"/>
    </source>
</evidence>
<accession>G0VFD4</accession>
<dbReference type="RefSeq" id="XP_003676560.1">
    <property type="nucleotide sequence ID" value="XM_003676512.1"/>
</dbReference>
<keyword evidence="7" id="KW-0449">Lipoprotein</keyword>
<keyword evidence="3 10" id="KW-0812">Transmembrane</keyword>
<dbReference type="InParanoid" id="G0VFD4"/>
<protein>
    <recommendedName>
        <fullName evidence="10">Palmitoyltransferase</fullName>
        <ecNumber evidence="10">2.3.1.225</ecNumber>
    </recommendedName>
</protein>
<dbReference type="EMBL" id="HE576756">
    <property type="protein sequence ID" value="CCC70200.1"/>
    <property type="molecule type" value="Genomic_DNA"/>
</dbReference>
<comment type="catalytic activity">
    <reaction evidence="9 10">
        <text>L-cysteinyl-[protein] + hexadecanoyl-CoA = S-hexadecanoyl-L-cysteinyl-[protein] + CoA</text>
        <dbReference type="Rhea" id="RHEA:36683"/>
        <dbReference type="Rhea" id="RHEA-COMP:10131"/>
        <dbReference type="Rhea" id="RHEA-COMP:11032"/>
        <dbReference type="ChEBI" id="CHEBI:29950"/>
        <dbReference type="ChEBI" id="CHEBI:57287"/>
        <dbReference type="ChEBI" id="CHEBI:57379"/>
        <dbReference type="ChEBI" id="CHEBI:74151"/>
        <dbReference type="EC" id="2.3.1.225"/>
    </reaction>
</comment>
<keyword evidence="2 10" id="KW-0808">Transferase</keyword>
<keyword evidence="13" id="KW-1185">Reference proteome</keyword>
<dbReference type="PROSITE" id="PS50216">
    <property type="entry name" value="DHHC"/>
    <property type="match status" value="1"/>
</dbReference>
<feature type="transmembrane region" description="Helical" evidence="10">
    <location>
        <begin position="5"/>
        <end position="23"/>
    </location>
</feature>
<dbReference type="GO" id="GO:0042144">
    <property type="term" value="P:vacuole fusion, non-autophagic"/>
    <property type="evidence" value="ECO:0007669"/>
    <property type="project" value="EnsemblFungi"/>
</dbReference>
<evidence type="ECO:0000256" key="9">
    <source>
        <dbReference type="ARBA" id="ARBA00048048"/>
    </source>
</evidence>
<feature type="domain" description="Palmitoyltransferase DHHC" evidence="11">
    <location>
        <begin position="97"/>
        <end position="219"/>
    </location>
</feature>
<dbReference type="Pfam" id="PF01529">
    <property type="entry name" value="DHHC"/>
    <property type="match status" value="1"/>
</dbReference>
<dbReference type="STRING" id="1064592.G0VFD4"/>
<dbReference type="OrthoDB" id="302728at2759"/>
<dbReference type="InterPro" id="IPR039859">
    <property type="entry name" value="PFA4/ZDH16/20/ERF2-like"/>
</dbReference>